<accession>A0ABT1X2U1</accession>
<dbReference type="Proteomes" id="UP001524642">
    <property type="component" value="Unassembled WGS sequence"/>
</dbReference>
<organism evidence="2 3">
    <name type="scientific">Roseomonas populi</name>
    <dbReference type="NCBI Taxonomy" id="3121582"/>
    <lineage>
        <taxon>Bacteria</taxon>
        <taxon>Pseudomonadati</taxon>
        <taxon>Pseudomonadota</taxon>
        <taxon>Alphaproteobacteria</taxon>
        <taxon>Acetobacterales</taxon>
        <taxon>Roseomonadaceae</taxon>
        <taxon>Roseomonas</taxon>
    </lineage>
</organism>
<proteinExistence type="predicted"/>
<evidence type="ECO:0000256" key="1">
    <source>
        <dbReference type="SAM" id="MobiDB-lite"/>
    </source>
</evidence>
<protein>
    <recommendedName>
        <fullName evidence="4">Stress-induced protein</fullName>
    </recommendedName>
</protein>
<name>A0ABT1X2U1_9PROT</name>
<evidence type="ECO:0000313" key="3">
    <source>
        <dbReference type="Proteomes" id="UP001524642"/>
    </source>
</evidence>
<comment type="caution">
    <text evidence="2">The sequence shown here is derived from an EMBL/GenBank/DDBJ whole genome shotgun (WGS) entry which is preliminary data.</text>
</comment>
<feature type="region of interest" description="Disordered" evidence="1">
    <location>
        <begin position="1"/>
        <end position="66"/>
    </location>
</feature>
<dbReference type="EMBL" id="JANJOU010000007">
    <property type="protein sequence ID" value="MCR0982423.1"/>
    <property type="molecule type" value="Genomic_DNA"/>
</dbReference>
<dbReference type="RefSeq" id="WP_257716094.1">
    <property type="nucleotide sequence ID" value="NZ_JANJOU010000007.1"/>
</dbReference>
<sequence length="66" mass="6421">MTTEKKANERAEKQGSGQGGTSNEAGPSAGAGTAPSQGAKHDNQRDIGGSGSEKAASGRPGHKTGA</sequence>
<feature type="compositionally biased region" description="Low complexity" evidence="1">
    <location>
        <begin position="25"/>
        <end position="38"/>
    </location>
</feature>
<keyword evidence="3" id="KW-1185">Reference proteome</keyword>
<reference evidence="2 3" key="1">
    <citation type="submission" date="2022-06" db="EMBL/GenBank/DDBJ databases">
        <title>Roseomonas CN29.</title>
        <authorList>
            <person name="Cheng Y."/>
            <person name="He X."/>
        </authorList>
    </citation>
    <scope>NUCLEOTIDE SEQUENCE [LARGE SCALE GENOMIC DNA]</scope>
    <source>
        <strain evidence="2 3">CN29</strain>
    </source>
</reference>
<evidence type="ECO:0000313" key="2">
    <source>
        <dbReference type="EMBL" id="MCR0982423.1"/>
    </source>
</evidence>
<evidence type="ECO:0008006" key="4">
    <source>
        <dbReference type="Google" id="ProtNLM"/>
    </source>
</evidence>
<gene>
    <name evidence="2" type="ORF">NRP21_10215</name>
</gene>
<feature type="compositionally biased region" description="Basic and acidic residues" evidence="1">
    <location>
        <begin position="1"/>
        <end position="13"/>
    </location>
</feature>